<dbReference type="HOGENOM" id="CLU_000288_63_44_1"/>
<dbReference type="Pfam" id="PF00069">
    <property type="entry name" value="Pkinase"/>
    <property type="match status" value="1"/>
</dbReference>
<sequence>MNQNNQQAFNFNNQVQEQWIMISENLYIEKSRPLGQGGFGTVYKGKYGNQDVAVKELKQYIDNMGTVNEYYQQEIETSKQIMSIDCEYIVRVLGVVPTQYQCYVVMDLCISDLQKLRKESPNQRLDVMTALKCIKEICLGIKSLHMKNITHRDIKPDNIFIGKNQQDQLICKVGDFGLGKNEQNMISKVGTISYMAPDMLDFSNQKYTNKVDIWAIGVMAHELLTGTILFQGQTIDIIRNNILKSRNYKDWYKLSSSVAQTDFITQSFKHIQSESVINLIDMMLQKNPNDRKDINQIITEVEQCMSQQINNNAMVINNSNNNPYQNNQLNNQQYYAQNQPNNNINNSNNNQRQQNNQQELERKIKDLEIMMMGQKKLFDQVKNEKDELNKSLQLQLQQKDKEIKSLQEKLKEKSSKEQQLIISKQAQEHFYNFKNFLNFQNFQN</sequence>
<evidence type="ECO:0000256" key="2">
    <source>
        <dbReference type="ARBA" id="ARBA00022679"/>
    </source>
</evidence>
<evidence type="ECO:0000256" key="3">
    <source>
        <dbReference type="ARBA" id="ARBA00022741"/>
    </source>
</evidence>
<keyword evidence="3 6" id="KW-0547">Nucleotide-binding</keyword>
<dbReference type="GO" id="GO:0005524">
    <property type="term" value="F:ATP binding"/>
    <property type="evidence" value="ECO:0007669"/>
    <property type="project" value="UniProtKB-UniRule"/>
</dbReference>
<dbReference type="InterPro" id="IPR011009">
    <property type="entry name" value="Kinase-like_dom_sf"/>
</dbReference>
<keyword evidence="4 10" id="KW-0418">Kinase</keyword>
<evidence type="ECO:0000256" key="1">
    <source>
        <dbReference type="ARBA" id="ARBA00022527"/>
    </source>
</evidence>
<dbReference type="PROSITE" id="PS00108">
    <property type="entry name" value="PROTEIN_KINASE_ST"/>
    <property type="match status" value="1"/>
</dbReference>
<keyword evidence="11" id="KW-1185">Reference proteome</keyword>
<dbReference type="InParanoid" id="Q24E71"/>
<dbReference type="Gene3D" id="1.10.510.10">
    <property type="entry name" value="Transferase(Phosphotransferase) domain 1"/>
    <property type="match status" value="1"/>
</dbReference>
<organism evidence="10 11">
    <name type="scientific">Tetrahymena thermophila (strain SB210)</name>
    <dbReference type="NCBI Taxonomy" id="312017"/>
    <lineage>
        <taxon>Eukaryota</taxon>
        <taxon>Sar</taxon>
        <taxon>Alveolata</taxon>
        <taxon>Ciliophora</taxon>
        <taxon>Intramacronucleata</taxon>
        <taxon>Oligohymenophorea</taxon>
        <taxon>Hymenostomatida</taxon>
        <taxon>Tetrahymenina</taxon>
        <taxon>Tetrahymenidae</taxon>
        <taxon>Tetrahymena</taxon>
    </lineage>
</organism>
<accession>Q24E71</accession>
<evidence type="ECO:0000256" key="5">
    <source>
        <dbReference type="ARBA" id="ARBA00022840"/>
    </source>
</evidence>
<name>Q24E71_TETTS</name>
<dbReference type="PROSITE" id="PS50011">
    <property type="entry name" value="PROTEIN_KINASE_DOM"/>
    <property type="match status" value="1"/>
</dbReference>
<feature type="region of interest" description="Disordered" evidence="8">
    <location>
        <begin position="337"/>
        <end position="358"/>
    </location>
</feature>
<reference evidence="11" key="1">
    <citation type="journal article" date="2006" name="PLoS Biol.">
        <title>Macronuclear genome sequence of the ciliate Tetrahymena thermophila, a model eukaryote.</title>
        <authorList>
            <person name="Eisen J.A."/>
            <person name="Coyne R.S."/>
            <person name="Wu M."/>
            <person name="Wu D."/>
            <person name="Thiagarajan M."/>
            <person name="Wortman J.R."/>
            <person name="Badger J.H."/>
            <person name="Ren Q."/>
            <person name="Amedeo P."/>
            <person name="Jones K.M."/>
            <person name="Tallon L.J."/>
            <person name="Delcher A.L."/>
            <person name="Salzberg S.L."/>
            <person name="Silva J.C."/>
            <person name="Haas B.J."/>
            <person name="Majoros W.H."/>
            <person name="Farzad M."/>
            <person name="Carlton J.M."/>
            <person name="Smith R.K. Jr."/>
            <person name="Garg J."/>
            <person name="Pearlman R.E."/>
            <person name="Karrer K.M."/>
            <person name="Sun L."/>
            <person name="Manning G."/>
            <person name="Elde N.C."/>
            <person name="Turkewitz A.P."/>
            <person name="Asai D.J."/>
            <person name="Wilkes D.E."/>
            <person name="Wang Y."/>
            <person name="Cai H."/>
            <person name="Collins K."/>
            <person name="Stewart B.A."/>
            <person name="Lee S.R."/>
            <person name="Wilamowska K."/>
            <person name="Weinberg Z."/>
            <person name="Ruzzo W.L."/>
            <person name="Wloga D."/>
            <person name="Gaertig J."/>
            <person name="Frankel J."/>
            <person name="Tsao C.-C."/>
            <person name="Gorovsky M.A."/>
            <person name="Keeling P.J."/>
            <person name="Waller R.F."/>
            <person name="Patron N.J."/>
            <person name="Cherry J.M."/>
            <person name="Stover N.A."/>
            <person name="Krieger C.J."/>
            <person name="del Toro C."/>
            <person name="Ryder H.F."/>
            <person name="Williamson S.C."/>
            <person name="Barbeau R.A."/>
            <person name="Hamilton E.P."/>
            <person name="Orias E."/>
        </authorList>
    </citation>
    <scope>NUCLEOTIDE SEQUENCE [LARGE SCALE GENOMIC DNA]</scope>
    <source>
        <strain evidence="11">SB210</strain>
    </source>
</reference>
<evidence type="ECO:0000259" key="9">
    <source>
        <dbReference type="PROSITE" id="PS50011"/>
    </source>
</evidence>
<dbReference type="PANTHER" id="PTHR24345:SF0">
    <property type="entry name" value="CELL CYCLE SERINE_THREONINE-PROTEIN KINASE CDC5_MSD2"/>
    <property type="match status" value="1"/>
</dbReference>
<evidence type="ECO:0000256" key="4">
    <source>
        <dbReference type="ARBA" id="ARBA00022777"/>
    </source>
</evidence>
<keyword evidence="5 6" id="KW-0067">ATP-binding</keyword>
<dbReference type="SMART" id="SM00220">
    <property type="entry name" value="S_TKc"/>
    <property type="match status" value="1"/>
</dbReference>
<dbReference type="EMBL" id="GG662311">
    <property type="protein sequence ID" value="EAS06030.2"/>
    <property type="molecule type" value="Genomic_DNA"/>
</dbReference>
<dbReference type="PANTHER" id="PTHR24345">
    <property type="entry name" value="SERINE/THREONINE-PROTEIN KINASE PLK"/>
    <property type="match status" value="1"/>
</dbReference>
<evidence type="ECO:0000256" key="7">
    <source>
        <dbReference type="RuleBase" id="RU000304"/>
    </source>
</evidence>
<comment type="similarity">
    <text evidence="7">Belongs to the protein kinase superfamily.</text>
</comment>
<keyword evidence="1 7" id="KW-0723">Serine/threonine-protein kinase</keyword>
<dbReference type="OrthoDB" id="266718at2759"/>
<protein>
    <submittedName>
        <fullName evidence="10">Protein kinase</fullName>
    </submittedName>
</protein>
<dbReference type="Proteomes" id="UP000009168">
    <property type="component" value="Unassembled WGS sequence"/>
</dbReference>
<keyword evidence="2" id="KW-0808">Transferase</keyword>
<dbReference type="eggNOG" id="KOG0192">
    <property type="taxonomic scope" value="Eukaryota"/>
</dbReference>
<proteinExistence type="inferred from homology"/>
<evidence type="ECO:0000256" key="6">
    <source>
        <dbReference type="PROSITE-ProRule" id="PRU10141"/>
    </source>
</evidence>
<evidence type="ECO:0000256" key="8">
    <source>
        <dbReference type="SAM" id="MobiDB-lite"/>
    </source>
</evidence>
<dbReference type="InterPro" id="IPR008271">
    <property type="entry name" value="Ser/Thr_kinase_AS"/>
</dbReference>
<dbReference type="InterPro" id="IPR000719">
    <property type="entry name" value="Prot_kinase_dom"/>
</dbReference>
<dbReference type="RefSeq" id="XP_001026275.2">
    <property type="nucleotide sequence ID" value="XM_001026275.2"/>
</dbReference>
<gene>
    <name evidence="10" type="ORF">TTHERM_00852690</name>
</gene>
<dbReference type="STRING" id="312017.Q24E71"/>
<dbReference type="InterPro" id="IPR017441">
    <property type="entry name" value="Protein_kinase_ATP_BS"/>
</dbReference>
<evidence type="ECO:0000313" key="10">
    <source>
        <dbReference type="EMBL" id="EAS06030.2"/>
    </source>
</evidence>
<dbReference type="GeneID" id="7830535"/>
<dbReference type="AlphaFoldDB" id="Q24E71"/>
<dbReference type="PROSITE" id="PS00107">
    <property type="entry name" value="PROTEIN_KINASE_ATP"/>
    <property type="match status" value="1"/>
</dbReference>
<dbReference type="GO" id="GO:0005634">
    <property type="term" value="C:nucleus"/>
    <property type="evidence" value="ECO:0007669"/>
    <property type="project" value="TreeGrafter"/>
</dbReference>
<dbReference type="Gene3D" id="3.30.200.20">
    <property type="entry name" value="Phosphorylase Kinase, domain 1"/>
    <property type="match status" value="1"/>
</dbReference>
<dbReference type="SUPFAM" id="SSF56112">
    <property type="entry name" value="Protein kinase-like (PK-like)"/>
    <property type="match status" value="1"/>
</dbReference>
<evidence type="ECO:0000313" key="11">
    <source>
        <dbReference type="Proteomes" id="UP000009168"/>
    </source>
</evidence>
<feature type="binding site" evidence="6">
    <location>
        <position position="55"/>
    </location>
    <ligand>
        <name>ATP</name>
        <dbReference type="ChEBI" id="CHEBI:30616"/>
    </ligand>
</feature>
<dbReference type="GO" id="GO:0004674">
    <property type="term" value="F:protein serine/threonine kinase activity"/>
    <property type="evidence" value="ECO:0007669"/>
    <property type="project" value="UniProtKB-KW"/>
</dbReference>
<dbReference type="KEGG" id="tet:TTHERM_00852690"/>
<feature type="domain" description="Protein kinase" evidence="9">
    <location>
        <begin position="28"/>
        <end position="305"/>
    </location>
</feature>